<feature type="domain" description="EngC GTPase" evidence="11">
    <location>
        <begin position="110"/>
        <end position="257"/>
    </location>
</feature>
<evidence type="ECO:0000256" key="3">
    <source>
        <dbReference type="ARBA" id="ARBA00022723"/>
    </source>
</evidence>
<dbReference type="GO" id="GO:0046872">
    <property type="term" value="F:metal ion binding"/>
    <property type="evidence" value="ECO:0007669"/>
    <property type="project" value="UniProtKB-KW"/>
</dbReference>
<comment type="caution">
    <text evidence="13">The sequence shown here is derived from an EMBL/GenBank/DDBJ whole genome shotgun (WGS) entry which is preliminary data.</text>
</comment>
<evidence type="ECO:0000313" key="14">
    <source>
        <dbReference type="Proteomes" id="UP001209318"/>
    </source>
</evidence>
<evidence type="ECO:0000256" key="10">
    <source>
        <dbReference type="HAMAP-Rule" id="MF_01820"/>
    </source>
</evidence>
<dbReference type="AlphaFoldDB" id="A0AAE3IRE5"/>
<dbReference type="Gene3D" id="1.10.40.50">
    <property type="entry name" value="Probable gtpase engc, domain 3"/>
    <property type="match status" value="1"/>
</dbReference>
<dbReference type="PANTHER" id="PTHR32120:SF10">
    <property type="entry name" value="SMALL RIBOSOMAL SUBUNIT BIOGENESIS GTPASE RSGA"/>
    <property type="match status" value="1"/>
</dbReference>
<dbReference type="RefSeq" id="WP_263071155.1">
    <property type="nucleotide sequence ID" value="NZ_JAOUSF010000001.1"/>
</dbReference>
<dbReference type="GO" id="GO:0005525">
    <property type="term" value="F:GTP binding"/>
    <property type="evidence" value="ECO:0007669"/>
    <property type="project" value="UniProtKB-UniRule"/>
</dbReference>
<evidence type="ECO:0000256" key="6">
    <source>
        <dbReference type="ARBA" id="ARBA00022801"/>
    </source>
</evidence>
<keyword evidence="9 10" id="KW-0342">GTP-binding</keyword>
<gene>
    <name evidence="10 13" type="primary">rsgA</name>
    <name evidence="13" type="ORF">OEV98_00425</name>
</gene>
<dbReference type="Proteomes" id="UP001209318">
    <property type="component" value="Unassembled WGS sequence"/>
</dbReference>
<comment type="function">
    <text evidence="10">One of several proteins that assist in the late maturation steps of the functional core of the 30S ribosomal subunit. Helps release RbfA from mature subunits. May play a role in the assembly of ribosomal proteins into the subunit. Circularly permuted GTPase that catalyzes slow GTP hydrolysis, GTPase activity is stimulated by the 30S ribosomal subunit.</text>
</comment>
<feature type="domain" description="CP-type G" evidence="12">
    <location>
        <begin position="102"/>
        <end position="259"/>
    </location>
</feature>
<reference evidence="13" key="1">
    <citation type="submission" date="2022-10" db="EMBL/GenBank/DDBJ databases">
        <title>Description of Fervidibacillus gen. nov. in the family Fervidibacillaceae fam. nov. with two species, Fervidibacillus albus sp. nov., and Fervidibacillus halotolerans sp. nov., isolated from tidal flat sediments.</title>
        <authorList>
            <person name="Kwon K.K."/>
            <person name="Yang S.-H."/>
        </authorList>
    </citation>
    <scope>NUCLEOTIDE SEQUENCE</scope>
    <source>
        <strain evidence="13">JCM 19140</strain>
    </source>
</reference>
<accession>A0AAE3IRE5</accession>
<keyword evidence="8 10" id="KW-0694">RNA-binding</keyword>
<comment type="similarity">
    <text evidence="10">Belongs to the TRAFAC class YlqF/YawG GTPase family. RsgA subfamily.</text>
</comment>
<evidence type="ECO:0000256" key="5">
    <source>
        <dbReference type="ARBA" id="ARBA00022741"/>
    </source>
</evidence>
<dbReference type="EC" id="3.6.1.-" evidence="10"/>
<keyword evidence="1 10" id="KW-0963">Cytoplasm</keyword>
<feature type="binding site" evidence="10">
    <location>
        <position position="287"/>
    </location>
    <ligand>
        <name>Zn(2+)</name>
        <dbReference type="ChEBI" id="CHEBI:29105"/>
    </ligand>
</feature>
<dbReference type="PANTHER" id="PTHR32120">
    <property type="entry name" value="SMALL RIBOSOMAL SUBUNIT BIOGENESIS GTPASE RSGA"/>
    <property type="match status" value="1"/>
</dbReference>
<evidence type="ECO:0000256" key="2">
    <source>
        <dbReference type="ARBA" id="ARBA00022517"/>
    </source>
</evidence>
<dbReference type="EMBL" id="JAOUSF010000001">
    <property type="protein sequence ID" value="MCU9612021.1"/>
    <property type="molecule type" value="Genomic_DNA"/>
</dbReference>
<evidence type="ECO:0000256" key="8">
    <source>
        <dbReference type="ARBA" id="ARBA00022884"/>
    </source>
</evidence>
<keyword evidence="3 10" id="KW-0479">Metal-binding</keyword>
<comment type="subunit">
    <text evidence="10">Monomer. Associates with 30S ribosomal subunit, binds 16S rRNA.</text>
</comment>
<dbReference type="PROSITE" id="PS51721">
    <property type="entry name" value="G_CP"/>
    <property type="match status" value="1"/>
</dbReference>
<feature type="binding site" evidence="10">
    <location>
        <begin position="201"/>
        <end position="209"/>
    </location>
    <ligand>
        <name>GTP</name>
        <dbReference type="ChEBI" id="CHEBI:37565"/>
    </ligand>
</feature>
<evidence type="ECO:0000256" key="9">
    <source>
        <dbReference type="ARBA" id="ARBA00023134"/>
    </source>
</evidence>
<dbReference type="Gene3D" id="3.40.50.300">
    <property type="entry name" value="P-loop containing nucleotide triphosphate hydrolases"/>
    <property type="match status" value="1"/>
</dbReference>
<evidence type="ECO:0000256" key="4">
    <source>
        <dbReference type="ARBA" id="ARBA00022730"/>
    </source>
</evidence>
<dbReference type="PROSITE" id="PS50936">
    <property type="entry name" value="ENGC_GTPASE"/>
    <property type="match status" value="1"/>
</dbReference>
<keyword evidence="7 10" id="KW-0862">Zinc</keyword>
<feature type="binding site" evidence="10">
    <location>
        <position position="289"/>
    </location>
    <ligand>
        <name>Zn(2+)</name>
        <dbReference type="ChEBI" id="CHEBI:29105"/>
    </ligand>
</feature>
<dbReference type="HAMAP" id="MF_01820">
    <property type="entry name" value="GTPase_RsgA"/>
    <property type="match status" value="1"/>
</dbReference>
<keyword evidence="2 10" id="KW-0690">Ribosome biogenesis</keyword>
<dbReference type="CDD" id="cd01854">
    <property type="entry name" value="YjeQ_EngC"/>
    <property type="match status" value="1"/>
</dbReference>
<comment type="subcellular location">
    <subcellularLocation>
        <location evidence="10">Cytoplasm</location>
    </subcellularLocation>
</comment>
<dbReference type="NCBIfam" id="TIGR00157">
    <property type="entry name" value="ribosome small subunit-dependent GTPase A"/>
    <property type="match status" value="1"/>
</dbReference>
<organism evidence="13 14">
    <name type="scientific">Perspicuibacillus lycopersici</name>
    <dbReference type="NCBI Taxonomy" id="1325689"/>
    <lineage>
        <taxon>Bacteria</taxon>
        <taxon>Bacillati</taxon>
        <taxon>Bacillota</taxon>
        <taxon>Bacilli</taxon>
        <taxon>Bacillales</taxon>
        <taxon>Bacillaceae</taxon>
        <taxon>Perspicuibacillus</taxon>
    </lineage>
</organism>
<feature type="binding site" evidence="10">
    <location>
        <begin position="149"/>
        <end position="152"/>
    </location>
    <ligand>
        <name>GTP</name>
        <dbReference type="ChEBI" id="CHEBI:37565"/>
    </ligand>
</feature>
<evidence type="ECO:0000259" key="12">
    <source>
        <dbReference type="PROSITE" id="PS51721"/>
    </source>
</evidence>
<dbReference type="InterPro" id="IPR030378">
    <property type="entry name" value="G_CP_dom"/>
</dbReference>
<protein>
    <recommendedName>
        <fullName evidence="10">Small ribosomal subunit biogenesis GTPase RsgA</fullName>
        <ecNumber evidence="10">3.6.1.-</ecNumber>
    </recommendedName>
</protein>
<dbReference type="GO" id="GO:0019843">
    <property type="term" value="F:rRNA binding"/>
    <property type="evidence" value="ECO:0007669"/>
    <property type="project" value="UniProtKB-KW"/>
</dbReference>
<evidence type="ECO:0000256" key="7">
    <source>
        <dbReference type="ARBA" id="ARBA00022833"/>
    </source>
</evidence>
<dbReference type="SUPFAM" id="SSF50249">
    <property type="entry name" value="Nucleic acid-binding proteins"/>
    <property type="match status" value="1"/>
</dbReference>
<evidence type="ECO:0000256" key="1">
    <source>
        <dbReference type="ARBA" id="ARBA00022490"/>
    </source>
</evidence>
<dbReference type="GO" id="GO:0042274">
    <property type="term" value="P:ribosomal small subunit biogenesis"/>
    <property type="evidence" value="ECO:0007669"/>
    <property type="project" value="UniProtKB-UniRule"/>
</dbReference>
<dbReference type="InterPro" id="IPR004881">
    <property type="entry name" value="Ribosome_biogen_GTPase_RsgA"/>
</dbReference>
<dbReference type="GO" id="GO:0003924">
    <property type="term" value="F:GTPase activity"/>
    <property type="evidence" value="ECO:0007669"/>
    <property type="project" value="UniProtKB-UniRule"/>
</dbReference>
<dbReference type="GO" id="GO:0005737">
    <property type="term" value="C:cytoplasm"/>
    <property type="evidence" value="ECO:0007669"/>
    <property type="project" value="UniProtKB-SubCell"/>
</dbReference>
<sequence length="353" mass="39866">MKLTELGWNESLQNYFEEYKQTDYTFGRVVLEHKNVYQVITENGEFLSEVSGKYRYHALSREDYPAVGDWVVLSERLQEGKATIHATLPRFSKFSRKIAGLTTEEQIVAVNVDTVFLVQSLNQDLNPRRLERYLLMAWESGANPVVVLTKADLCENIAAFTGEVESVAFGVPVHVISVVSGLGLAELSTYFAPGKTVALLGSSGAGKSTLTNYLLGEAKQLVQNIREEDDKGRHTTTHRELIQLPTGGLVIDTPGMRELQLWEAESGLSYSFQDIEALAQQCKFRDCTHQKEPNCAVQHAIQIGLLEKERLQSYNKLQKELAYLERKNDKRAQLAEKEKWKKIQASVPKTKKR</sequence>
<keyword evidence="14" id="KW-1185">Reference proteome</keyword>
<dbReference type="InterPro" id="IPR010914">
    <property type="entry name" value="RsgA_GTPase_dom"/>
</dbReference>
<feature type="binding site" evidence="10">
    <location>
        <position position="282"/>
    </location>
    <ligand>
        <name>Zn(2+)</name>
        <dbReference type="ChEBI" id="CHEBI:29105"/>
    </ligand>
</feature>
<evidence type="ECO:0000313" key="13">
    <source>
        <dbReference type="EMBL" id="MCU9612021.1"/>
    </source>
</evidence>
<proteinExistence type="inferred from homology"/>
<comment type="cofactor">
    <cofactor evidence="10">
        <name>Zn(2+)</name>
        <dbReference type="ChEBI" id="CHEBI:29105"/>
    </cofactor>
    <text evidence="10">Binds 1 zinc ion per subunit.</text>
</comment>
<dbReference type="InterPro" id="IPR027417">
    <property type="entry name" value="P-loop_NTPase"/>
</dbReference>
<evidence type="ECO:0000259" key="11">
    <source>
        <dbReference type="PROSITE" id="PS50936"/>
    </source>
</evidence>
<dbReference type="SUPFAM" id="SSF52540">
    <property type="entry name" value="P-loop containing nucleoside triphosphate hydrolases"/>
    <property type="match status" value="1"/>
</dbReference>
<dbReference type="Pfam" id="PF03193">
    <property type="entry name" value="RsgA_GTPase"/>
    <property type="match status" value="1"/>
</dbReference>
<name>A0AAE3IRE5_9BACI</name>
<feature type="binding site" evidence="10">
    <location>
        <position position="295"/>
    </location>
    <ligand>
        <name>Zn(2+)</name>
        <dbReference type="ChEBI" id="CHEBI:29105"/>
    </ligand>
</feature>
<keyword evidence="5 10" id="KW-0547">Nucleotide-binding</keyword>
<dbReference type="InterPro" id="IPR012340">
    <property type="entry name" value="NA-bd_OB-fold"/>
</dbReference>
<keyword evidence="6 10" id="KW-0378">Hydrolase</keyword>
<keyword evidence="4 10" id="KW-0699">rRNA-binding</keyword>